<sequence>MKNELQRKMVRERYGEIALTSGKCCKSHEKEAGDTKDLSLTMGYSEEELRAAPDGANLGLGCGNPTAIAQLKAGETVLDLGSGAGFDAFLARNQVGAAGLVIGVDMTSEMIEKARSNAEKQGYSNVEFRLGEIENLPVADAAVDVIISNCVINLSPEKDKVFREAFRVLKPGGRFHISDIVRLAGEPTENGHKDPKICNCIVGAERVDRLERLLDDAGFENIRIKKTETSDNLLKAWENSDLPLEHVVSAVMEGRKPV</sequence>
<comment type="catalytic activity">
    <reaction evidence="6">
        <text>arsenic triglutathione + [thioredoxin]-dithiol + S-adenosyl-L-methionine + 2 H2O = methylarsonous acid + [thioredoxin]-disulfide + 3 glutathione + S-adenosyl-L-homocysteine + H(+)</text>
        <dbReference type="Rhea" id="RHEA:69460"/>
        <dbReference type="Rhea" id="RHEA-COMP:10698"/>
        <dbReference type="Rhea" id="RHEA-COMP:10700"/>
        <dbReference type="ChEBI" id="CHEBI:15377"/>
        <dbReference type="ChEBI" id="CHEBI:15378"/>
        <dbReference type="ChEBI" id="CHEBI:17826"/>
        <dbReference type="ChEBI" id="CHEBI:29950"/>
        <dbReference type="ChEBI" id="CHEBI:50058"/>
        <dbReference type="ChEBI" id="CHEBI:57856"/>
        <dbReference type="ChEBI" id="CHEBI:57925"/>
        <dbReference type="ChEBI" id="CHEBI:59789"/>
        <dbReference type="ChEBI" id="CHEBI:183640"/>
        <dbReference type="EC" id="2.1.1.137"/>
    </reaction>
</comment>
<dbReference type="Gene3D" id="3.40.50.150">
    <property type="entry name" value="Vaccinia Virus protein VP39"/>
    <property type="match status" value="1"/>
</dbReference>
<name>A0A1H3UGC3_9BACI</name>
<evidence type="ECO:0000256" key="4">
    <source>
        <dbReference type="ARBA" id="ARBA00034521"/>
    </source>
</evidence>
<dbReference type="STRING" id="1503961.SAMN05421736_12136"/>
<dbReference type="PANTHER" id="PTHR43675:SF8">
    <property type="entry name" value="ARSENITE METHYLTRANSFERASE"/>
    <property type="match status" value="1"/>
</dbReference>
<evidence type="ECO:0000256" key="7">
    <source>
        <dbReference type="ARBA" id="ARBA00047943"/>
    </source>
</evidence>
<evidence type="ECO:0000256" key="1">
    <source>
        <dbReference type="ARBA" id="ARBA00022679"/>
    </source>
</evidence>
<comment type="catalytic activity">
    <reaction evidence="8">
        <text>arsenic triglutathione + 3 [thioredoxin]-dithiol + 3 S-adenosyl-L-methionine = trimethylarsine + 3 [thioredoxin]-disulfide + 3 glutathione + 3 S-adenosyl-L-homocysteine + 3 H(+)</text>
        <dbReference type="Rhea" id="RHEA:69432"/>
        <dbReference type="Rhea" id="RHEA-COMP:10698"/>
        <dbReference type="Rhea" id="RHEA-COMP:10700"/>
        <dbReference type="ChEBI" id="CHEBI:15378"/>
        <dbReference type="ChEBI" id="CHEBI:27130"/>
        <dbReference type="ChEBI" id="CHEBI:29950"/>
        <dbReference type="ChEBI" id="CHEBI:50058"/>
        <dbReference type="ChEBI" id="CHEBI:57856"/>
        <dbReference type="ChEBI" id="CHEBI:57925"/>
        <dbReference type="ChEBI" id="CHEBI:59789"/>
        <dbReference type="ChEBI" id="CHEBI:183640"/>
        <dbReference type="EC" id="2.1.1.137"/>
    </reaction>
</comment>
<dbReference type="InterPro" id="IPR029063">
    <property type="entry name" value="SAM-dependent_MTases_sf"/>
</dbReference>
<evidence type="ECO:0000313" key="11">
    <source>
        <dbReference type="Proteomes" id="UP000198935"/>
    </source>
</evidence>
<dbReference type="GO" id="GO:0030791">
    <property type="term" value="F:arsenite methyltransferase activity"/>
    <property type="evidence" value="ECO:0007669"/>
    <property type="project" value="UniProtKB-EC"/>
</dbReference>
<dbReference type="Proteomes" id="UP000198935">
    <property type="component" value="Unassembled WGS sequence"/>
</dbReference>
<protein>
    <recommendedName>
        <fullName evidence="5">Arsenite methyltransferase</fullName>
        <ecNumber evidence="4">2.1.1.137</ecNumber>
    </recommendedName>
</protein>
<dbReference type="PANTHER" id="PTHR43675">
    <property type="entry name" value="ARSENITE METHYLTRANSFERASE"/>
    <property type="match status" value="1"/>
</dbReference>
<dbReference type="EMBL" id="FNPI01000021">
    <property type="protein sequence ID" value="SDZ61438.1"/>
    <property type="molecule type" value="Genomic_DNA"/>
</dbReference>
<keyword evidence="2" id="KW-0949">S-adenosyl-L-methionine</keyword>
<feature type="domain" description="Methyltransferase" evidence="9">
    <location>
        <begin position="72"/>
        <end position="218"/>
    </location>
</feature>
<dbReference type="AlphaFoldDB" id="A0A1H3UGC3"/>
<evidence type="ECO:0000256" key="3">
    <source>
        <dbReference type="ARBA" id="ARBA00034487"/>
    </source>
</evidence>
<dbReference type="InterPro" id="IPR026669">
    <property type="entry name" value="Arsenite_MeTrfase-like"/>
</dbReference>
<accession>A0A1H3UGC3</accession>
<evidence type="ECO:0000259" key="9">
    <source>
        <dbReference type="Pfam" id="PF13847"/>
    </source>
</evidence>
<evidence type="ECO:0000313" key="10">
    <source>
        <dbReference type="EMBL" id="SDZ61438.1"/>
    </source>
</evidence>
<keyword evidence="11" id="KW-1185">Reference proteome</keyword>
<evidence type="ECO:0000256" key="6">
    <source>
        <dbReference type="ARBA" id="ARBA00047941"/>
    </source>
</evidence>
<dbReference type="SUPFAM" id="SSF53335">
    <property type="entry name" value="S-adenosyl-L-methionine-dependent methyltransferases"/>
    <property type="match status" value="1"/>
</dbReference>
<dbReference type="InterPro" id="IPR025714">
    <property type="entry name" value="Methyltranfer_dom"/>
</dbReference>
<evidence type="ECO:0000256" key="5">
    <source>
        <dbReference type="ARBA" id="ARBA00034545"/>
    </source>
</evidence>
<dbReference type="Pfam" id="PF13847">
    <property type="entry name" value="Methyltransf_31"/>
    <property type="match status" value="1"/>
</dbReference>
<gene>
    <name evidence="10" type="ORF">SAMN05421736_12136</name>
</gene>
<keyword evidence="10" id="KW-0489">Methyltransferase</keyword>
<evidence type="ECO:0000256" key="8">
    <source>
        <dbReference type="ARBA" id="ARBA00048428"/>
    </source>
</evidence>
<comment type="similarity">
    <text evidence="3">Belongs to the methyltransferase superfamily. Arsenite methyltransferase family.</text>
</comment>
<dbReference type="CDD" id="cd02440">
    <property type="entry name" value="AdoMet_MTases"/>
    <property type="match status" value="1"/>
</dbReference>
<keyword evidence="1 10" id="KW-0808">Transferase</keyword>
<proteinExistence type="inferred from homology"/>
<dbReference type="GO" id="GO:0032259">
    <property type="term" value="P:methylation"/>
    <property type="evidence" value="ECO:0007669"/>
    <property type="project" value="UniProtKB-KW"/>
</dbReference>
<dbReference type="EC" id="2.1.1.137" evidence="4"/>
<reference evidence="11" key="1">
    <citation type="submission" date="2016-10" db="EMBL/GenBank/DDBJ databases">
        <authorList>
            <person name="Varghese N."/>
            <person name="Submissions S."/>
        </authorList>
    </citation>
    <scope>NUCLEOTIDE SEQUENCE [LARGE SCALE GENOMIC DNA]</scope>
    <source>
        <strain evidence="11">SP</strain>
    </source>
</reference>
<organism evidence="10 11">
    <name type="scientific">Evansella caseinilytica</name>
    <dbReference type="NCBI Taxonomy" id="1503961"/>
    <lineage>
        <taxon>Bacteria</taxon>
        <taxon>Bacillati</taxon>
        <taxon>Bacillota</taxon>
        <taxon>Bacilli</taxon>
        <taxon>Bacillales</taxon>
        <taxon>Bacillaceae</taxon>
        <taxon>Evansella</taxon>
    </lineage>
</organism>
<evidence type="ECO:0000256" key="2">
    <source>
        <dbReference type="ARBA" id="ARBA00022691"/>
    </source>
</evidence>
<dbReference type="NCBIfam" id="NF008823">
    <property type="entry name" value="PRK11873.1"/>
    <property type="match status" value="1"/>
</dbReference>
<comment type="catalytic activity">
    <reaction evidence="7">
        <text>arsenic triglutathione + 2 [thioredoxin]-dithiol + 2 S-adenosyl-L-methionine + H2O = dimethylarsinous acid + 2 [thioredoxin]-disulfide + 3 glutathione + 2 S-adenosyl-L-homocysteine + 2 H(+)</text>
        <dbReference type="Rhea" id="RHEA:69464"/>
        <dbReference type="Rhea" id="RHEA-COMP:10698"/>
        <dbReference type="Rhea" id="RHEA-COMP:10700"/>
        <dbReference type="ChEBI" id="CHEBI:15377"/>
        <dbReference type="ChEBI" id="CHEBI:15378"/>
        <dbReference type="ChEBI" id="CHEBI:23808"/>
        <dbReference type="ChEBI" id="CHEBI:29950"/>
        <dbReference type="ChEBI" id="CHEBI:50058"/>
        <dbReference type="ChEBI" id="CHEBI:57856"/>
        <dbReference type="ChEBI" id="CHEBI:57925"/>
        <dbReference type="ChEBI" id="CHEBI:59789"/>
        <dbReference type="ChEBI" id="CHEBI:183640"/>
        <dbReference type="EC" id="2.1.1.137"/>
    </reaction>
</comment>